<proteinExistence type="predicted"/>
<comment type="caution">
    <text evidence="2">The sequence shown here is derived from an EMBL/GenBank/DDBJ whole genome shotgun (WGS) entry which is preliminary data.</text>
</comment>
<reference evidence="2" key="1">
    <citation type="journal article" date="2023" name="Mol. Phylogenet. Evol.">
        <title>Genome-scale phylogeny and comparative genomics of the fungal order Sordariales.</title>
        <authorList>
            <person name="Hensen N."/>
            <person name="Bonometti L."/>
            <person name="Westerberg I."/>
            <person name="Brannstrom I.O."/>
            <person name="Guillou S."/>
            <person name="Cros-Aarteil S."/>
            <person name="Calhoun S."/>
            <person name="Haridas S."/>
            <person name="Kuo A."/>
            <person name="Mondo S."/>
            <person name="Pangilinan J."/>
            <person name="Riley R."/>
            <person name="LaButti K."/>
            <person name="Andreopoulos B."/>
            <person name="Lipzen A."/>
            <person name="Chen C."/>
            <person name="Yan M."/>
            <person name="Daum C."/>
            <person name="Ng V."/>
            <person name="Clum A."/>
            <person name="Steindorff A."/>
            <person name="Ohm R.A."/>
            <person name="Martin F."/>
            <person name="Silar P."/>
            <person name="Natvig D.O."/>
            <person name="Lalanne C."/>
            <person name="Gautier V."/>
            <person name="Ament-Velasquez S.L."/>
            <person name="Kruys A."/>
            <person name="Hutchinson M.I."/>
            <person name="Powell A.J."/>
            <person name="Barry K."/>
            <person name="Miller A.N."/>
            <person name="Grigoriev I.V."/>
            <person name="Debuchy R."/>
            <person name="Gladieux P."/>
            <person name="Hiltunen Thoren M."/>
            <person name="Johannesson H."/>
        </authorList>
    </citation>
    <scope>NUCLEOTIDE SEQUENCE</scope>
    <source>
        <strain evidence="2">CBS 955.72</strain>
    </source>
</reference>
<reference evidence="2" key="2">
    <citation type="submission" date="2023-06" db="EMBL/GenBank/DDBJ databases">
        <authorList>
            <consortium name="Lawrence Berkeley National Laboratory"/>
            <person name="Haridas S."/>
            <person name="Hensen N."/>
            <person name="Bonometti L."/>
            <person name="Westerberg I."/>
            <person name="Brannstrom I.O."/>
            <person name="Guillou S."/>
            <person name="Cros-Aarteil S."/>
            <person name="Calhoun S."/>
            <person name="Kuo A."/>
            <person name="Mondo S."/>
            <person name="Pangilinan J."/>
            <person name="Riley R."/>
            <person name="Labutti K."/>
            <person name="Andreopoulos B."/>
            <person name="Lipzen A."/>
            <person name="Chen C."/>
            <person name="Yanf M."/>
            <person name="Daum C."/>
            <person name="Ng V."/>
            <person name="Clum A."/>
            <person name="Steindorff A."/>
            <person name="Ohm R."/>
            <person name="Martin F."/>
            <person name="Silar P."/>
            <person name="Natvig D."/>
            <person name="Lalanne C."/>
            <person name="Gautier V."/>
            <person name="Ament-Velasquez S.L."/>
            <person name="Kruys A."/>
            <person name="Hutchinson M.I."/>
            <person name="Powell A.J."/>
            <person name="Barry K."/>
            <person name="Miller A.N."/>
            <person name="Grigoriev I.V."/>
            <person name="Debuchy R."/>
            <person name="Gladieux P."/>
            <person name="Thoren M.H."/>
            <person name="Johannesson H."/>
        </authorList>
    </citation>
    <scope>NUCLEOTIDE SEQUENCE</scope>
    <source>
        <strain evidence="2">CBS 955.72</strain>
    </source>
</reference>
<keyword evidence="3" id="KW-1185">Reference proteome</keyword>
<name>A0AAJ0HE57_9PEZI</name>
<organism evidence="2 3">
    <name type="scientific">Lasiosphaeria hispida</name>
    <dbReference type="NCBI Taxonomy" id="260671"/>
    <lineage>
        <taxon>Eukaryota</taxon>
        <taxon>Fungi</taxon>
        <taxon>Dikarya</taxon>
        <taxon>Ascomycota</taxon>
        <taxon>Pezizomycotina</taxon>
        <taxon>Sordariomycetes</taxon>
        <taxon>Sordariomycetidae</taxon>
        <taxon>Sordariales</taxon>
        <taxon>Lasiosphaeriaceae</taxon>
        <taxon>Lasiosphaeria</taxon>
    </lineage>
</organism>
<feature type="region of interest" description="Disordered" evidence="1">
    <location>
        <begin position="273"/>
        <end position="296"/>
    </location>
</feature>
<evidence type="ECO:0000313" key="3">
    <source>
        <dbReference type="Proteomes" id="UP001275084"/>
    </source>
</evidence>
<accession>A0AAJ0HE57</accession>
<protein>
    <submittedName>
        <fullName evidence="2">Uncharacterized protein</fullName>
    </submittedName>
</protein>
<evidence type="ECO:0000256" key="1">
    <source>
        <dbReference type="SAM" id="MobiDB-lite"/>
    </source>
</evidence>
<dbReference type="AlphaFoldDB" id="A0AAJ0HE57"/>
<sequence>MAAAEVLMDLKTHVWHLLANGIESARHLPEPVGPLAHRVVLRHHPKPVGPLAHKAVLGHHPDYLNSFIVRSVTGKSDEASFLAAALSGKSDEDVEWTQAGRNLRPRSKTDKAPGVMTVPDITSVLVFASAGNHKSTGTYAQYFAKYPKTMRTVVAVNLGLPGNLDGGRALRRLAEFSSVSVFAMVDGKVKAVVQKEPLSTPGGEIKLWLSDLIKNDDALNLPGEFIRPLEYNGANHHLHHHPANIAIPYTKILSCLGESLTVIDAWPTSSSMLSGSGGGSSSNHGSGNKRSFSTLAGGNKQLSSTLAGGNKTFDPAAPNTLLARVSGGHGHTGHDHAMFRPRRIGMMQENSAQAMVAPLSRILARIPRKW</sequence>
<evidence type="ECO:0000313" key="2">
    <source>
        <dbReference type="EMBL" id="KAK3349213.1"/>
    </source>
</evidence>
<gene>
    <name evidence="2" type="ORF">B0T25DRAFT_237103</name>
</gene>
<dbReference type="Proteomes" id="UP001275084">
    <property type="component" value="Unassembled WGS sequence"/>
</dbReference>
<dbReference type="EMBL" id="JAUIQD010000005">
    <property type="protein sequence ID" value="KAK3349213.1"/>
    <property type="molecule type" value="Genomic_DNA"/>
</dbReference>